<evidence type="ECO:0000313" key="2">
    <source>
        <dbReference type="EMBL" id="GFY69260.1"/>
    </source>
</evidence>
<organism evidence="2 3">
    <name type="scientific">Trichonephila inaurata madagascariensis</name>
    <dbReference type="NCBI Taxonomy" id="2747483"/>
    <lineage>
        <taxon>Eukaryota</taxon>
        <taxon>Metazoa</taxon>
        <taxon>Ecdysozoa</taxon>
        <taxon>Arthropoda</taxon>
        <taxon>Chelicerata</taxon>
        <taxon>Arachnida</taxon>
        <taxon>Araneae</taxon>
        <taxon>Araneomorphae</taxon>
        <taxon>Entelegynae</taxon>
        <taxon>Araneoidea</taxon>
        <taxon>Nephilidae</taxon>
        <taxon>Trichonephila</taxon>
        <taxon>Trichonephila inaurata</taxon>
    </lineage>
</organism>
<accession>A0A8X7CKR3</accession>
<keyword evidence="3" id="KW-1185">Reference proteome</keyword>
<dbReference type="Proteomes" id="UP000886998">
    <property type="component" value="Unassembled WGS sequence"/>
</dbReference>
<dbReference type="AlphaFoldDB" id="A0A8X7CKR3"/>
<reference evidence="2" key="1">
    <citation type="submission" date="2020-08" db="EMBL/GenBank/DDBJ databases">
        <title>Multicomponent nature underlies the extraordinary mechanical properties of spider dragline silk.</title>
        <authorList>
            <person name="Kono N."/>
            <person name="Nakamura H."/>
            <person name="Mori M."/>
            <person name="Yoshida Y."/>
            <person name="Ohtoshi R."/>
            <person name="Malay A.D."/>
            <person name="Moran D.A.P."/>
            <person name="Tomita M."/>
            <person name="Numata K."/>
            <person name="Arakawa K."/>
        </authorList>
    </citation>
    <scope>NUCLEOTIDE SEQUENCE</scope>
</reference>
<evidence type="ECO:0000256" key="1">
    <source>
        <dbReference type="SAM" id="MobiDB-lite"/>
    </source>
</evidence>
<sequence length="144" mass="16251">MKPYIGADSSASVCVGKRNVHPTPFSHSPPFLLVGQGKGKRKGPNELERKHFRSNPGQPQRRSLGGPSRDADPILLLDLWAETSFSHLLVRAFEKKNPYSYLARVSLPRLASHYMFQVTIIPEIPQIFPFITLSFCSKDVLRTY</sequence>
<evidence type="ECO:0000313" key="3">
    <source>
        <dbReference type="Proteomes" id="UP000886998"/>
    </source>
</evidence>
<dbReference type="EMBL" id="BMAV01017523">
    <property type="protein sequence ID" value="GFY69260.1"/>
    <property type="molecule type" value="Genomic_DNA"/>
</dbReference>
<gene>
    <name evidence="2" type="ORF">TNIN_377591</name>
</gene>
<protein>
    <submittedName>
        <fullName evidence="2">Uncharacterized protein</fullName>
    </submittedName>
</protein>
<proteinExistence type="predicted"/>
<name>A0A8X7CKR3_9ARAC</name>
<feature type="region of interest" description="Disordered" evidence="1">
    <location>
        <begin position="18"/>
        <end position="69"/>
    </location>
</feature>
<comment type="caution">
    <text evidence="2">The sequence shown here is derived from an EMBL/GenBank/DDBJ whole genome shotgun (WGS) entry which is preliminary data.</text>
</comment>